<dbReference type="NCBIfam" id="TIGR04283">
    <property type="entry name" value="glyco_like_mftF"/>
    <property type="match status" value="1"/>
</dbReference>
<comment type="subcellular location">
    <subcellularLocation>
        <location evidence="1">Cell membrane</location>
    </subcellularLocation>
</comment>
<keyword evidence="5" id="KW-0472">Membrane</keyword>
<reference evidence="7 8" key="1">
    <citation type="submission" date="2022-04" db="EMBL/GenBank/DDBJ databases">
        <title>Roseobacter sp. WL0113 is a bacterium isolated from neritic sediment.</title>
        <authorList>
            <person name="Wang L."/>
            <person name="He W."/>
            <person name="Zhang D.-F."/>
        </authorList>
    </citation>
    <scope>NUCLEOTIDE SEQUENCE [LARGE SCALE GENOMIC DNA]</scope>
    <source>
        <strain evidence="7 8">WL0113</strain>
    </source>
</reference>
<gene>
    <name evidence="7" type="ORF">MUB52_14055</name>
</gene>
<keyword evidence="8" id="KW-1185">Reference proteome</keyword>
<keyword evidence="3" id="KW-0328">Glycosyltransferase</keyword>
<protein>
    <submittedName>
        <fullName evidence="7">TIGR04283 family arsenosugar biosynthesis glycosyltransferase</fullName>
    </submittedName>
</protein>
<dbReference type="EMBL" id="JALIEB010000009">
    <property type="protein sequence ID" value="MCV3272557.1"/>
    <property type="molecule type" value="Genomic_DNA"/>
</dbReference>
<evidence type="ECO:0000256" key="3">
    <source>
        <dbReference type="ARBA" id="ARBA00022676"/>
    </source>
</evidence>
<dbReference type="Gene3D" id="3.90.550.10">
    <property type="entry name" value="Spore Coat Polysaccharide Biosynthesis Protein SpsA, Chain A"/>
    <property type="match status" value="1"/>
</dbReference>
<keyword evidence="2" id="KW-1003">Cell membrane</keyword>
<evidence type="ECO:0000256" key="5">
    <source>
        <dbReference type="ARBA" id="ARBA00023136"/>
    </source>
</evidence>
<dbReference type="PANTHER" id="PTHR43646">
    <property type="entry name" value="GLYCOSYLTRANSFERASE"/>
    <property type="match status" value="1"/>
</dbReference>
<accession>A0ABT3BG47</accession>
<dbReference type="SUPFAM" id="SSF53448">
    <property type="entry name" value="Nucleotide-diphospho-sugar transferases"/>
    <property type="match status" value="1"/>
</dbReference>
<dbReference type="RefSeq" id="WP_263844877.1">
    <property type="nucleotide sequence ID" value="NZ_JALIEB010000009.1"/>
</dbReference>
<dbReference type="CDD" id="cd02522">
    <property type="entry name" value="GT_2_like_a"/>
    <property type="match status" value="1"/>
</dbReference>
<dbReference type="Pfam" id="PF00535">
    <property type="entry name" value="Glycos_transf_2"/>
    <property type="match status" value="1"/>
</dbReference>
<dbReference type="Proteomes" id="UP001208690">
    <property type="component" value="Unassembled WGS sequence"/>
</dbReference>
<evidence type="ECO:0000259" key="6">
    <source>
        <dbReference type="Pfam" id="PF00535"/>
    </source>
</evidence>
<dbReference type="PANTHER" id="PTHR43646:SF2">
    <property type="entry name" value="GLYCOSYLTRANSFERASE 2-LIKE DOMAIN-CONTAINING PROTEIN"/>
    <property type="match status" value="1"/>
</dbReference>
<dbReference type="InterPro" id="IPR029044">
    <property type="entry name" value="Nucleotide-diphossugar_trans"/>
</dbReference>
<proteinExistence type="predicted"/>
<evidence type="ECO:0000256" key="4">
    <source>
        <dbReference type="ARBA" id="ARBA00022679"/>
    </source>
</evidence>
<evidence type="ECO:0000256" key="1">
    <source>
        <dbReference type="ARBA" id="ARBA00004236"/>
    </source>
</evidence>
<organism evidence="7 8">
    <name type="scientific">Roseobacter sinensis</name>
    <dbReference type="NCBI Taxonomy" id="2931391"/>
    <lineage>
        <taxon>Bacteria</taxon>
        <taxon>Pseudomonadati</taxon>
        <taxon>Pseudomonadota</taxon>
        <taxon>Alphaproteobacteria</taxon>
        <taxon>Rhodobacterales</taxon>
        <taxon>Roseobacteraceae</taxon>
        <taxon>Roseobacter</taxon>
    </lineage>
</organism>
<evidence type="ECO:0000313" key="8">
    <source>
        <dbReference type="Proteomes" id="UP001208690"/>
    </source>
</evidence>
<evidence type="ECO:0000313" key="7">
    <source>
        <dbReference type="EMBL" id="MCV3272557.1"/>
    </source>
</evidence>
<keyword evidence="4" id="KW-0808">Transferase</keyword>
<evidence type="ECO:0000256" key="2">
    <source>
        <dbReference type="ARBA" id="ARBA00022475"/>
    </source>
</evidence>
<name>A0ABT3BG47_9RHOB</name>
<comment type="caution">
    <text evidence="7">The sequence shown here is derived from an EMBL/GenBank/DDBJ whole genome shotgun (WGS) entry which is preliminary data.</text>
</comment>
<sequence>MRAPISVVIPTLNAEAQLGACLAALVPGLEAGLIRELIVSDGGSEDATVAVAKAWGAEVVTGPASRGGQLARGCAEAQGAWLLVLHADTQLRDGWVGPVILHLDTRQAGWFRLAFARGGLAGRIVAVWANLRSRMGLPYGDQGLLLPRALYADVGGYPDQPLMEDVALARALRGRLTGIDAVAETSPARYRAQGWIRRGARNLWTLARYFWGASPDRLAESYRR</sequence>
<dbReference type="InterPro" id="IPR026461">
    <property type="entry name" value="Trfase_2_rSAM/seldom_assoc"/>
</dbReference>
<feature type="domain" description="Glycosyltransferase 2-like" evidence="6">
    <location>
        <begin position="6"/>
        <end position="105"/>
    </location>
</feature>
<dbReference type="InterPro" id="IPR001173">
    <property type="entry name" value="Glyco_trans_2-like"/>
</dbReference>